<gene>
    <name evidence="1" type="ORF">PCLFYP37_02155</name>
</gene>
<protein>
    <submittedName>
        <fullName evidence="1">Uncharacterized protein</fullName>
    </submittedName>
</protein>
<organism evidence="1">
    <name type="scientific">Paraprevotella clara</name>
    <dbReference type="NCBI Taxonomy" id="454154"/>
    <lineage>
        <taxon>Bacteria</taxon>
        <taxon>Pseudomonadati</taxon>
        <taxon>Bacteroidota</taxon>
        <taxon>Bacteroidia</taxon>
        <taxon>Bacteroidales</taxon>
        <taxon>Prevotellaceae</taxon>
        <taxon>Paraprevotella</taxon>
    </lineage>
</organism>
<name>A0A6N3CQW3_9BACT</name>
<dbReference type="EMBL" id="CACRUT010000015">
    <property type="protein sequence ID" value="VYU19396.1"/>
    <property type="molecule type" value="Genomic_DNA"/>
</dbReference>
<sequence length="64" mass="7112">MLSSLSVGKVDAYPLVEPQDIANVTSNPFPFIGLFKLKLGLYQQKGIFLIFVKEKHSIKSICAK</sequence>
<evidence type="ECO:0000313" key="1">
    <source>
        <dbReference type="EMBL" id="VYU19396.1"/>
    </source>
</evidence>
<reference evidence="1" key="1">
    <citation type="submission" date="2019-11" db="EMBL/GenBank/DDBJ databases">
        <authorList>
            <person name="Feng L."/>
        </authorList>
    </citation>
    <scope>NUCLEOTIDE SEQUENCE</scope>
    <source>
        <strain evidence="1">PclaraLFYP37</strain>
    </source>
</reference>
<proteinExistence type="predicted"/>
<dbReference type="AlphaFoldDB" id="A0A6N3CQW3"/>
<accession>A0A6N3CQW3</accession>